<dbReference type="AlphaFoldDB" id="A0A0N4WIF0"/>
<keyword evidence="2" id="KW-1185">Reference proteome</keyword>
<sequence>MVDCRSKLTFICQKHSSQCVSIFSSIYLQYCKSMTIFMRVVEKKNEYNTEDVLHKSLHLISWHNLELF</sequence>
<evidence type="ECO:0000313" key="2">
    <source>
        <dbReference type="Proteomes" id="UP000268014"/>
    </source>
</evidence>
<name>A0A0N4WIF0_HAEPC</name>
<protein>
    <submittedName>
        <fullName evidence="3">Ovule protein</fullName>
    </submittedName>
</protein>
<proteinExistence type="predicted"/>
<dbReference type="WBParaSite" id="HPLM_0001073101-mRNA-1">
    <property type="protein sequence ID" value="HPLM_0001073101-mRNA-1"/>
    <property type="gene ID" value="HPLM_0001073101"/>
</dbReference>
<evidence type="ECO:0000313" key="1">
    <source>
        <dbReference type="EMBL" id="VDO40945.1"/>
    </source>
</evidence>
<dbReference type="Proteomes" id="UP000268014">
    <property type="component" value="Unassembled WGS sequence"/>
</dbReference>
<accession>A0A0N4WIF0</accession>
<reference evidence="3" key="1">
    <citation type="submission" date="2017-02" db="UniProtKB">
        <authorList>
            <consortium name="WormBaseParasite"/>
        </authorList>
    </citation>
    <scope>IDENTIFICATION</scope>
</reference>
<evidence type="ECO:0000313" key="3">
    <source>
        <dbReference type="WBParaSite" id="HPLM_0001073101-mRNA-1"/>
    </source>
</evidence>
<gene>
    <name evidence="1" type="ORF">HPLM_LOCUS10723</name>
</gene>
<organism evidence="3">
    <name type="scientific">Haemonchus placei</name>
    <name type="common">Barber's pole worm</name>
    <dbReference type="NCBI Taxonomy" id="6290"/>
    <lineage>
        <taxon>Eukaryota</taxon>
        <taxon>Metazoa</taxon>
        <taxon>Ecdysozoa</taxon>
        <taxon>Nematoda</taxon>
        <taxon>Chromadorea</taxon>
        <taxon>Rhabditida</taxon>
        <taxon>Rhabditina</taxon>
        <taxon>Rhabditomorpha</taxon>
        <taxon>Strongyloidea</taxon>
        <taxon>Trichostrongylidae</taxon>
        <taxon>Haemonchus</taxon>
    </lineage>
</organism>
<reference evidence="1 2" key="2">
    <citation type="submission" date="2018-11" db="EMBL/GenBank/DDBJ databases">
        <authorList>
            <consortium name="Pathogen Informatics"/>
        </authorList>
    </citation>
    <scope>NUCLEOTIDE SEQUENCE [LARGE SCALE GENOMIC DNA]</scope>
    <source>
        <strain evidence="1 2">MHpl1</strain>
    </source>
</reference>
<dbReference type="EMBL" id="UZAF01017369">
    <property type="protein sequence ID" value="VDO40945.1"/>
    <property type="molecule type" value="Genomic_DNA"/>
</dbReference>